<feature type="compositionally biased region" description="Polar residues" evidence="1">
    <location>
        <begin position="56"/>
        <end position="68"/>
    </location>
</feature>
<dbReference type="Proteomes" id="UP000007879">
    <property type="component" value="Unassembled WGS sequence"/>
</dbReference>
<feature type="region of interest" description="Disordered" evidence="1">
    <location>
        <begin position="757"/>
        <end position="881"/>
    </location>
</feature>
<accession>A0A1X7TVF0</accession>
<dbReference type="PANTHER" id="PTHR13217:SF11">
    <property type="entry name" value="PLECKSTRIN HOMOLOGY DOMAIN-CONTAINING FAMILY G MEMBER 5"/>
    <property type="match status" value="1"/>
</dbReference>
<dbReference type="Gene3D" id="1.20.900.10">
    <property type="entry name" value="Dbl homology (DH) domain"/>
    <property type="match status" value="1"/>
</dbReference>
<evidence type="ECO:0000313" key="4">
    <source>
        <dbReference type="Proteomes" id="UP000007879"/>
    </source>
</evidence>
<dbReference type="GO" id="GO:0030139">
    <property type="term" value="C:endocytic vesicle"/>
    <property type="evidence" value="ECO:0007669"/>
    <property type="project" value="TreeGrafter"/>
</dbReference>
<feature type="compositionally biased region" description="Low complexity" evidence="1">
    <location>
        <begin position="1146"/>
        <end position="1157"/>
    </location>
</feature>
<feature type="region of interest" description="Disordered" evidence="1">
    <location>
        <begin position="670"/>
        <end position="727"/>
    </location>
</feature>
<evidence type="ECO:0000256" key="1">
    <source>
        <dbReference type="SAM" id="MobiDB-lite"/>
    </source>
</evidence>
<dbReference type="InterPro" id="IPR000219">
    <property type="entry name" value="DH_dom"/>
</dbReference>
<dbReference type="Pfam" id="PF00621">
    <property type="entry name" value="RhoGEF"/>
    <property type="match status" value="1"/>
</dbReference>
<protein>
    <recommendedName>
        <fullName evidence="2">DH domain-containing protein</fullName>
    </recommendedName>
</protein>
<dbReference type="InterPro" id="IPR011993">
    <property type="entry name" value="PH-like_dom_sf"/>
</dbReference>
<feature type="compositionally biased region" description="Polar residues" evidence="1">
    <location>
        <begin position="1125"/>
        <end position="1145"/>
    </location>
</feature>
<dbReference type="InParanoid" id="A0A1X7TVF0"/>
<feature type="compositionally biased region" description="Basic residues" evidence="1">
    <location>
        <begin position="18"/>
        <end position="30"/>
    </location>
</feature>
<dbReference type="InterPro" id="IPR040181">
    <property type="entry name" value="PKHG5/7"/>
</dbReference>
<dbReference type="KEGG" id="aqu:109585907"/>
<gene>
    <name evidence="3" type="primary">109585907</name>
</gene>
<dbReference type="SUPFAM" id="SSF50729">
    <property type="entry name" value="PH domain-like"/>
    <property type="match status" value="1"/>
</dbReference>
<feature type="compositionally biased region" description="Low complexity" evidence="1">
    <location>
        <begin position="670"/>
        <end position="681"/>
    </location>
</feature>
<dbReference type="EnsemblMetazoa" id="XM_020002050.1">
    <property type="protein sequence ID" value="XP_019857609.1"/>
    <property type="gene ID" value="LOC109585907"/>
</dbReference>
<dbReference type="InterPro" id="IPR035899">
    <property type="entry name" value="DBL_dom_sf"/>
</dbReference>
<evidence type="ECO:0000313" key="3">
    <source>
        <dbReference type="EnsemblMetazoa" id="Aqu2.1.18865_001"/>
    </source>
</evidence>
<feature type="domain" description="DH" evidence="2">
    <location>
        <begin position="267"/>
        <end position="459"/>
    </location>
</feature>
<reference evidence="3" key="2">
    <citation type="submission" date="2017-05" db="UniProtKB">
        <authorList>
            <consortium name="EnsemblMetazoa"/>
        </authorList>
    </citation>
    <scope>IDENTIFICATION</scope>
</reference>
<dbReference type="GO" id="GO:0005085">
    <property type="term" value="F:guanyl-nucleotide exchange factor activity"/>
    <property type="evidence" value="ECO:0007669"/>
    <property type="project" value="InterPro"/>
</dbReference>
<dbReference type="SMART" id="SM00325">
    <property type="entry name" value="RhoGEF"/>
    <property type="match status" value="1"/>
</dbReference>
<dbReference type="GO" id="GO:0043542">
    <property type="term" value="P:endothelial cell migration"/>
    <property type="evidence" value="ECO:0007669"/>
    <property type="project" value="TreeGrafter"/>
</dbReference>
<feature type="compositionally biased region" description="Polar residues" evidence="1">
    <location>
        <begin position="714"/>
        <end position="727"/>
    </location>
</feature>
<feature type="compositionally biased region" description="Basic and acidic residues" evidence="1">
    <location>
        <begin position="1088"/>
        <end position="1105"/>
    </location>
</feature>
<dbReference type="PROSITE" id="PS50010">
    <property type="entry name" value="DH_2"/>
    <property type="match status" value="1"/>
</dbReference>
<dbReference type="GO" id="GO:0007266">
    <property type="term" value="P:Rho protein signal transduction"/>
    <property type="evidence" value="ECO:0007669"/>
    <property type="project" value="TreeGrafter"/>
</dbReference>
<dbReference type="Gene3D" id="2.30.29.30">
    <property type="entry name" value="Pleckstrin-homology domain (PH domain)/Phosphotyrosine-binding domain (PTB)"/>
    <property type="match status" value="1"/>
</dbReference>
<dbReference type="OrthoDB" id="660555at2759"/>
<dbReference type="GO" id="GO:0005886">
    <property type="term" value="C:plasma membrane"/>
    <property type="evidence" value="ECO:0007669"/>
    <property type="project" value="TreeGrafter"/>
</dbReference>
<sequence length="1177" mass="133465">MPGTWKLKRKKEEETPKAKHKEMHRTKSTKGSKDGHHQVTCPRRTATISGGAPARVNSTESNDSTTSPDHFYSEGRQAKKRPTLSCVFDNSNDDSDTSNASPFSSNAFKIYFEDDTTSFETVGVAQEGVPLINVLEAAFYEQKKDCTRISDYMIISQDDATGDSCVADVHSPSTDYLGTTIQIVLSQNNFVENEIESPLSEVVTMTVQTCLDYFDTHGIIKLPSNKCYDDIYRPPIVDEPIDPIESSWDELPIEEDIKNSLNSTQMSCQQAIWELIVTEHSFLKQLEIIINIYMRSLEFIRRQGLLTDVNYHNIFGYMEDIYKVHEQFWSCTLYPCLEKVRMEHCPIDVNDIILRFPSQFSDDFDIYEQHCAFETTNLNSLDEAMNDADFRAYVKWCESQPECNRLRLKDFLAIPRQRLMKYQLLFQAILKKTPQHANTEELKHIIEDVSLFVDTVNGALKTQDETTRVQEVMKKIVGYAPVEIPGDFKEFVQPHTHLDLMAPMPDVDVTKIRLLVLEGKLRFRDQKDKMVAHVFLFSDMLLITKPNKGKVENYTIIRPPYKISNIQVELKGDAVCCIVLNEFKVLSALFTLKANSAHIAKGWRDQIISTQDFYDSALTRTIPTIHILQSLRQERTLHGVSQDFSLDPPDSRLGASPLLSAGTGFHRVNSNDSTLSSNSSNAFPFDGQILSPRPGRRDTVPCHGFTESKRSFRRNSANPCPSPHSLSTSLSFGIAPPMWQRTSSLNALPERKMSDFGHKASRSHLKLRQSNSVSDYNDVQRSNSDPQRADSFGELTQSKASKQNDFADDCPMLVEKAAPLQESDSNTDDEEYSSSTSPINPPAWSTNLDTTGITTRRHRRNKSQPNSMYVIDTSTPDLSRHDERDESMYTVPVNGATGTEGKQPTDDSLMGEIIKELSKTDSGNSKKLQHDFEETYDSFDADVKAQRKRSMSLHSSIGRLERRFNNRRRAIYQLDNIFETTDETESDSKLQEMSTDSTYFARNTKLRRSKSSFELSFHRRLKPPSPLITHMQRSFEKESSDDYSHSHTKLSTHISTPILPSHQLRKEPKPVPEQAKAMKGAKQKKEKKSPEKRRYGLSFFKRDRSSSPTENKWGLKGLRRAMTMSVDTGLNRTGISPTDEPTSPATTTSTSSSSSGKKGTRRGSSKIMIVVRSDNKK</sequence>
<feature type="compositionally biased region" description="Polar residues" evidence="1">
    <location>
        <begin position="768"/>
        <end position="786"/>
    </location>
</feature>
<dbReference type="STRING" id="400682.A0A1X7TVF0"/>
<dbReference type="PANTHER" id="PTHR13217">
    <property type="entry name" value="PLECKSTRIN HOMOLOGY DOMAIN-CONTAINING FAMILY G MEMBER 7"/>
    <property type="match status" value="1"/>
</dbReference>
<dbReference type="CDD" id="cd00160">
    <property type="entry name" value="RhoGEF"/>
    <property type="match status" value="1"/>
</dbReference>
<feature type="compositionally biased region" description="Polar residues" evidence="1">
    <location>
        <begin position="863"/>
        <end position="877"/>
    </location>
</feature>
<feature type="compositionally biased region" description="Basic and acidic residues" evidence="1">
    <location>
        <begin position="695"/>
        <end position="710"/>
    </location>
</feature>
<feature type="compositionally biased region" description="Polar residues" evidence="1">
    <location>
        <begin position="794"/>
        <end position="804"/>
    </location>
</feature>
<feature type="compositionally biased region" description="Polar residues" evidence="1">
    <location>
        <begin position="833"/>
        <end position="854"/>
    </location>
</feature>
<feature type="region of interest" description="Disordered" evidence="1">
    <location>
        <begin position="1037"/>
        <end position="1177"/>
    </location>
</feature>
<dbReference type="AlphaFoldDB" id="A0A1X7TVF0"/>
<keyword evidence="4" id="KW-1185">Reference proteome</keyword>
<dbReference type="EnsemblMetazoa" id="Aqu2.1.18865_001">
    <property type="protein sequence ID" value="Aqu2.1.18865_001"/>
    <property type="gene ID" value="Aqu2.1.18865"/>
</dbReference>
<feature type="region of interest" description="Disordered" evidence="1">
    <location>
        <begin position="1"/>
        <end position="78"/>
    </location>
</feature>
<reference evidence="4" key="1">
    <citation type="journal article" date="2010" name="Nature">
        <title>The Amphimedon queenslandica genome and the evolution of animal complexity.</title>
        <authorList>
            <person name="Srivastava M."/>
            <person name="Simakov O."/>
            <person name="Chapman J."/>
            <person name="Fahey B."/>
            <person name="Gauthier M.E."/>
            <person name="Mitros T."/>
            <person name="Richards G.S."/>
            <person name="Conaco C."/>
            <person name="Dacre M."/>
            <person name="Hellsten U."/>
            <person name="Larroux C."/>
            <person name="Putnam N.H."/>
            <person name="Stanke M."/>
            <person name="Adamska M."/>
            <person name="Darling A."/>
            <person name="Degnan S.M."/>
            <person name="Oakley T.H."/>
            <person name="Plachetzki D.C."/>
            <person name="Zhai Y."/>
            <person name="Adamski M."/>
            <person name="Calcino A."/>
            <person name="Cummins S.F."/>
            <person name="Goodstein D.M."/>
            <person name="Harris C."/>
            <person name="Jackson D.J."/>
            <person name="Leys S.P."/>
            <person name="Shu S."/>
            <person name="Woodcroft B.J."/>
            <person name="Vervoort M."/>
            <person name="Kosik K.S."/>
            <person name="Manning G."/>
            <person name="Degnan B.M."/>
            <person name="Rokhsar D.S."/>
        </authorList>
    </citation>
    <scope>NUCLEOTIDE SEQUENCE [LARGE SCALE GENOMIC DNA]</scope>
</reference>
<dbReference type="SUPFAM" id="SSF48065">
    <property type="entry name" value="DBL homology domain (DH-domain)"/>
    <property type="match status" value="1"/>
</dbReference>
<name>A0A1X7TVF0_AMPQE</name>
<proteinExistence type="predicted"/>
<evidence type="ECO:0000259" key="2">
    <source>
        <dbReference type="PROSITE" id="PS50010"/>
    </source>
</evidence>
<organism evidence="3">
    <name type="scientific">Amphimedon queenslandica</name>
    <name type="common">Sponge</name>
    <dbReference type="NCBI Taxonomy" id="400682"/>
    <lineage>
        <taxon>Eukaryota</taxon>
        <taxon>Metazoa</taxon>
        <taxon>Porifera</taxon>
        <taxon>Demospongiae</taxon>
        <taxon>Heteroscleromorpha</taxon>
        <taxon>Haplosclerida</taxon>
        <taxon>Niphatidae</taxon>
        <taxon>Amphimedon</taxon>
    </lineage>
</organism>